<dbReference type="AlphaFoldDB" id="A0A2P2GR16"/>
<gene>
    <name evidence="2" type="ORF">VO63_10105</name>
</gene>
<comment type="caution">
    <text evidence="2">The sequence shown here is derived from an EMBL/GenBank/DDBJ whole genome shotgun (WGS) entry which is preliminary data.</text>
</comment>
<accession>A0A2P2GR16</accession>
<evidence type="ECO:0000256" key="1">
    <source>
        <dbReference type="SAM" id="MobiDB-lite"/>
    </source>
</evidence>
<name>A0A2P2GR16_STREW</name>
<sequence>MEVLGRVPGGEFGGAGRVAGEGRVGEFGDQAAQPGGLAREDEAVEAGGQAGGGRRRLLVRGVLGGQFGDPLQVLRAGGADAGRTGLLGGFGVHAVIMHGPAVPPARSHLRYGAAPRAASR</sequence>
<evidence type="ECO:0000313" key="3">
    <source>
        <dbReference type="Proteomes" id="UP000265325"/>
    </source>
</evidence>
<keyword evidence="3" id="KW-1185">Reference proteome</keyword>
<protein>
    <submittedName>
        <fullName evidence="2">Uncharacterized protein</fullName>
    </submittedName>
</protein>
<feature type="region of interest" description="Disordered" evidence="1">
    <location>
        <begin position="25"/>
        <end position="51"/>
    </location>
</feature>
<dbReference type="Proteomes" id="UP000265325">
    <property type="component" value="Unassembled WGS sequence"/>
</dbReference>
<organism evidence="2 3">
    <name type="scientific">Streptomyces showdoensis</name>
    <dbReference type="NCBI Taxonomy" id="68268"/>
    <lineage>
        <taxon>Bacteria</taxon>
        <taxon>Bacillati</taxon>
        <taxon>Actinomycetota</taxon>
        <taxon>Actinomycetes</taxon>
        <taxon>Kitasatosporales</taxon>
        <taxon>Streptomycetaceae</taxon>
        <taxon>Streptomyces</taxon>
    </lineage>
</organism>
<dbReference type="EMBL" id="LAQS01000012">
    <property type="protein sequence ID" value="KKZ73952.1"/>
    <property type="molecule type" value="Genomic_DNA"/>
</dbReference>
<reference evidence="2 3" key="1">
    <citation type="submission" date="2015-05" db="EMBL/GenBank/DDBJ databases">
        <title>Draft Genome assembly of Streptomyces showdoensis.</title>
        <authorList>
            <person name="Thapa K.K."/>
            <person name="Metsa-Ketela M."/>
        </authorList>
    </citation>
    <scope>NUCLEOTIDE SEQUENCE [LARGE SCALE GENOMIC DNA]</scope>
    <source>
        <strain evidence="2 3">ATCC 15227</strain>
    </source>
</reference>
<proteinExistence type="predicted"/>
<evidence type="ECO:0000313" key="2">
    <source>
        <dbReference type="EMBL" id="KKZ73952.1"/>
    </source>
</evidence>